<evidence type="ECO:0000256" key="1">
    <source>
        <dbReference type="SAM" id="MobiDB-lite"/>
    </source>
</evidence>
<feature type="non-terminal residue" evidence="2">
    <location>
        <position position="102"/>
    </location>
</feature>
<dbReference type="EMBL" id="OV170224">
    <property type="protein sequence ID" value="CAH0723805.1"/>
    <property type="molecule type" value="Genomic_DNA"/>
</dbReference>
<dbReference type="Proteomes" id="UP000838878">
    <property type="component" value="Chromosome 4"/>
</dbReference>
<organism evidence="2 3">
    <name type="scientific">Brenthis ino</name>
    <name type="common">lesser marbled fritillary</name>
    <dbReference type="NCBI Taxonomy" id="405034"/>
    <lineage>
        <taxon>Eukaryota</taxon>
        <taxon>Metazoa</taxon>
        <taxon>Ecdysozoa</taxon>
        <taxon>Arthropoda</taxon>
        <taxon>Hexapoda</taxon>
        <taxon>Insecta</taxon>
        <taxon>Pterygota</taxon>
        <taxon>Neoptera</taxon>
        <taxon>Endopterygota</taxon>
        <taxon>Lepidoptera</taxon>
        <taxon>Glossata</taxon>
        <taxon>Ditrysia</taxon>
        <taxon>Papilionoidea</taxon>
        <taxon>Nymphalidae</taxon>
        <taxon>Heliconiinae</taxon>
        <taxon>Argynnini</taxon>
        <taxon>Brenthis</taxon>
    </lineage>
</organism>
<accession>A0A8J9VNY4</accession>
<reference evidence="2" key="1">
    <citation type="submission" date="2021-12" db="EMBL/GenBank/DDBJ databases">
        <authorList>
            <person name="Martin H S."/>
        </authorList>
    </citation>
    <scope>NUCLEOTIDE SEQUENCE</scope>
</reference>
<sequence length="102" mass="11641">MPRWQESLVRIFNHRGVERGSRGVSGVWGAASRRRPAVRRARPTRRPPSSRPRSPAPAAARCPPARVTPARFNPARHRTKLNKFDKSSSYLDHYIDGRVYLV</sequence>
<name>A0A8J9VNY4_9NEOP</name>
<feature type="region of interest" description="Disordered" evidence="1">
    <location>
        <begin position="28"/>
        <end position="79"/>
    </location>
</feature>
<keyword evidence="3" id="KW-1185">Reference proteome</keyword>
<feature type="compositionally biased region" description="Low complexity" evidence="1">
    <location>
        <begin position="51"/>
        <end position="71"/>
    </location>
</feature>
<gene>
    <name evidence="2" type="ORF">BINO364_LOCUS9582</name>
</gene>
<evidence type="ECO:0000313" key="2">
    <source>
        <dbReference type="EMBL" id="CAH0723805.1"/>
    </source>
</evidence>
<feature type="compositionally biased region" description="Basic residues" evidence="1">
    <location>
        <begin position="32"/>
        <end position="45"/>
    </location>
</feature>
<protein>
    <submittedName>
        <fullName evidence="2">Uncharacterized protein</fullName>
    </submittedName>
</protein>
<proteinExistence type="predicted"/>
<evidence type="ECO:0000313" key="3">
    <source>
        <dbReference type="Proteomes" id="UP000838878"/>
    </source>
</evidence>
<dbReference type="AlphaFoldDB" id="A0A8J9VNY4"/>